<dbReference type="EMBL" id="BGPR01001148">
    <property type="protein sequence ID" value="GBM46709.1"/>
    <property type="molecule type" value="Genomic_DNA"/>
</dbReference>
<name>A0A4Y2G245_ARAVE</name>
<reference evidence="1 2" key="1">
    <citation type="journal article" date="2019" name="Sci. Rep.">
        <title>Orb-weaving spider Araneus ventricosus genome elucidates the spidroin gene catalogue.</title>
        <authorList>
            <person name="Kono N."/>
            <person name="Nakamura H."/>
            <person name="Ohtoshi R."/>
            <person name="Moran D.A.P."/>
            <person name="Shinohara A."/>
            <person name="Yoshida Y."/>
            <person name="Fujiwara M."/>
            <person name="Mori M."/>
            <person name="Tomita M."/>
            <person name="Arakawa K."/>
        </authorList>
    </citation>
    <scope>NUCLEOTIDE SEQUENCE [LARGE SCALE GENOMIC DNA]</scope>
</reference>
<dbReference type="PANTHER" id="PTHR46060">
    <property type="entry name" value="MARINER MOS1 TRANSPOSASE-LIKE PROTEIN"/>
    <property type="match status" value="1"/>
</dbReference>
<evidence type="ECO:0000313" key="2">
    <source>
        <dbReference type="Proteomes" id="UP000499080"/>
    </source>
</evidence>
<dbReference type="PANTHER" id="PTHR46060:SF1">
    <property type="entry name" value="MARINER MOS1 TRANSPOSASE-LIKE PROTEIN"/>
    <property type="match status" value="1"/>
</dbReference>
<dbReference type="AlphaFoldDB" id="A0A4Y2G245"/>
<accession>A0A4Y2G245</accession>
<keyword evidence="2" id="KW-1185">Reference proteome</keyword>
<evidence type="ECO:0000313" key="1">
    <source>
        <dbReference type="EMBL" id="GBM46709.1"/>
    </source>
</evidence>
<dbReference type="Proteomes" id="UP000499080">
    <property type="component" value="Unassembled WGS sequence"/>
</dbReference>
<sequence>MRKRQRLVTSFSGAVSAVDERIWQNRRITTREIAVELSMSKGTVHHLIHKKLGNSKVYTQWVPKHLSENQKTARWELDLSAIQSFYTEANHSLPYALRDQCINANGNYLKLYCST</sequence>
<dbReference type="InterPro" id="IPR052709">
    <property type="entry name" value="Transposase-MT_Hybrid"/>
</dbReference>
<proteinExistence type="predicted"/>
<organism evidence="1 2">
    <name type="scientific">Araneus ventricosus</name>
    <name type="common">Orbweaver spider</name>
    <name type="synonym">Epeira ventricosa</name>
    <dbReference type="NCBI Taxonomy" id="182803"/>
    <lineage>
        <taxon>Eukaryota</taxon>
        <taxon>Metazoa</taxon>
        <taxon>Ecdysozoa</taxon>
        <taxon>Arthropoda</taxon>
        <taxon>Chelicerata</taxon>
        <taxon>Arachnida</taxon>
        <taxon>Araneae</taxon>
        <taxon>Araneomorphae</taxon>
        <taxon>Entelegynae</taxon>
        <taxon>Araneoidea</taxon>
        <taxon>Araneidae</taxon>
        <taxon>Araneus</taxon>
    </lineage>
</organism>
<gene>
    <name evidence="1" type="ORF">AVEN_79789_1</name>
</gene>
<dbReference type="OrthoDB" id="10017160at2759"/>
<protein>
    <submittedName>
        <fullName evidence="1">Uncharacterized protein</fullName>
    </submittedName>
</protein>
<comment type="caution">
    <text evidence="1">The sequence shown here is derived from an EMBL/GenBank/DDBJ whole genome shotgun (WGS) entry which is preliminary data.</text>
</comment>